<evidence type="ECO:0000313" key="8">
    <source>
        <dbReference type="EMBL" id="OCF26723.1"/>
    </source>
</evidence>
<feature type="zinc finger region" description="C3H1-type" evidence="5">
    <location>
        <begin position="514"/>
        <end position="542"/>
    </location>
</feature>
<dbReference type="Gene3D" id="4.10.1000.10">
    <property type="entry name" value="Zinc finger, CCCH-type"/>
    <property type="match status" value="1"/>
</dbReference>
<feature type="domain" description="C3H1-type" evidence="7">
    <location>
        <begin position="514"/>
        <end position="542"/>
    </location>
</feature>
<dbReference type="VEuPathDB" id="FungiDB:I302_04410"/>
<feature type="compositionally biased region" description="Polar residues" evidence="6">
    <location>
        <begin position="485"/>
        <end position="507"/>
    </location>
</feature>
<dbReference type="STRING" id="1296100.A0A1B9G6U5"/>
<dbReference type="EMBL" id="CP144541">
    <property type="protein sequence ID" value="WVW79071.1"/>
    <property type="molecule type" value="Genomic_DNA"/>
</dbReference>
<accession>A0A1B9G6U5</accession>
<reference evidence="9" key="2">
    <citation type="submission" date="2013-07" db="EMBL/GenBank/DDBJ databases">
        <authorList>
            <consortium name="The Broad Institute Genome Sequencing Platform"/>
            <person name="Cuomo C."/>
            <person name="Litvintseva A."/>
            <person name="Chen Y."/>
            <person name="Heitman J."/>
            <person name="Sun S."/>
            <person name="Springer D."/>
            <person name="Dromer F."/>
            <person name="Young S.K."/>
            <person name="Zeng Q."/>
            <person name="Gargeya S."/>
            <person name="Fitzgerald M."/>
            <person name="Abouelleil A."/>
            <person name="Alvarado L."/>
            <person name="Berlin A.M."/>
            <person name="Chapman S.B."/>
            <person name="Dewar J."/>
            <person name="Goldberg J."/>
            <person name="Griggs A."/>
            <person name="Gujja S."/>
            <person name="Hansen M."/>
            <person name="Howarth C."/>
            <person name="Imamovic A."/>
            <person name="Larimer J."/>
            <person name="McCowan C."/>
            <person name="Murphy C."/>
            <person name="Pearson M."/>
            <person name="Priest M."/>
            <person name="Roberts A."/>
            <person name="Saif S."/>
            <person name="Shea T."/>
            <person name="Sykes S."/>
            <person name="Wortman J."/>
            <person name="Nusbaum C."/>
            <person name="Birren B."/>
        </authorList>
    </citation>
    <scope>NUCLEOTIDE SEQUENCE</scope>
    <source>
        <strain evidence="9">CBS 10118</strain>
    </source>
</reference>
<proteinExistence type="predicted"/>
<dbReference type="Pfam" id="PF00642">
    <property type="entry name" value="zf-CCCH"/>
    <property type="match status" value="1"/>
</dbReference>
<reference evidence="9" key="4">
    <citation type="submission" date="2024-02" db="EMBL/GenBank/DDBJ databases">
        <title>Comparative genomics of Cryptococcus and Kwoniella reveals pathogenesis evolution and contrasting modes of karyotype evolution via chromosome fusion or intercentromeric recombination.</title>
        <authorList>
            <person name="Coelho M.A."/>
            <person name="David-Palma M."/>
            <person name="Shea T."/>
            <person name="Bowers K."/>
            <person name="McGinley-Smith S."/>
            <person name="Mohammad A.W."/>
            <person name="Gnirke A."/>
            <person name="Yurkov A.M."/>
            <person name="Nowrousian M."/>
            <person name="Sun S."/>
            <person name="Cuomo C.A."/>
            <person name="Heitman J."/>
        </authorList>
    </citation>
    <scope>NUCLEOTIDE SEQUENCE</scope>
    <source>
        <strain evidence="9">CBS 10118</strain>
    </source>
</reference>
<dbReference type="GO" id="GO:0008270">
    <property type="term" value="F:zinc ion binding"/>
    <property type="evidence" value="ECO:0007669"/>
    <property type="project" value="UniProtKB-KW"/>
</dbReference>
<dbReference type="InterPro" id="IPR000571">
    <property type="entry name" value="Znf_CCCH"/>
</dbReference>
<evidence type="ECO:0000259" key="7">
    <source>
        <dbReference type="PROSITE" id="PS50103"/>
    </source>
</evidence>
<dbReference type="KEGG" id="kbi:30208809"/>
<dbReference type="Proteomes" id="UP000092730">
    <property type="component" value="Chromosome 1"/>
</dbReference>
<protein>
    <recommendedName>
        <fullName evidence="7">C3H1-type domain-containing protein</fullName>
    </recommendedName>
</protein>
<evidence type="ECO:0000256" key="2">
    <source>
        <dbReference type="ARBA" id="ARBA00022737"/>
    </source>
</evidence>
<keyword evidence="2" id="KW-0677">Repeat</keyword>
<evidence type="ECO:0000256" key="5">
    <source>
        <dbReference type="PROSITE-ProRule" id="PRU00723"/>
    </source>
</evidence>
<dbReference type="InterPro" id="IPR036855">
    <property type="entry name" value="Znf_CCCH_sf"/>
</dbReference>
<feature type="region of interest" description="Disordered" evidence="6">
    <location>
        <begin position="596"/>
        <end position="634"/>
    </location>
</feature>
<evidence type="ECO:0000313" key="10">
    <source>
        <dbReference type="Proteomes" id="UP000092730"/>
    </source>
</evidence>
<keyword evidence="1 5" id="KW-0479">Metal-binding</keyword>
<dbReference type="PROSITE" id="PS50103">
    <property type="entry name" value="ZF_C3H1"/>
    <property type="match status" value="1"/>
</dbReference>
<evidence type="ECO:0000256" key="3">
    <source>
        <dbReference type="ARBA" id="ARBA00022771"/>
    </source>
</evidence>
<feature type="compositionally biased region" description="Polar residues" evidence="6">
    <location>
        <begin position="596"/>
        <end position="614"/>
    </location>
</feature>
<dbReference type="FunFam" id="4.10.1000.10:FF:000001">
    <property type="entry name" value="zinc finger CCCH domain-containing protein 15-like"/>
    <property type="match status" value="1"/>
</dbReference>
<feature type="compositionally biased region" description="Polar residues" evidence="6">
    <location>
        <begin position="681"/>
        <end position="691"/>
    </location>
</feature>
<dbReference type="SMART" id="SM00356">
    <property type="entry name" value="ZnF_C3H1"/>
    <property type="match status" value="1"/>
</dbReference>
<sequence length="776" mass="83844">MPASTYSSPTPPAMPHQQRGPSVNTYKDYSKNHFRSHKSITRPEVASAGSSIVSIDDASEVDVTLNGSSNFLDQGNRDGVKNHTGAAFHERPDADAQNDLDTINSHQAPTYTADEDSTNHLQTARPRLVALGVGAINKHLNSGGSGRAFKNGNSSSSDFKTSANARGISYTKGTIRPPNETAEVIEEIHTPASMIYPNPNDRSPSKALEVYSRTVHGYSPTTSHHFGSLYQPRSIKSFFPKTQREQNLPDLTRFASAEQIAAVIAASPPATMPDGTPITRPFSLAPLPYTDDDISTPQPYNKEYPHPITAYASPRVNPETIKRSGYGRILRSLVEQDLPLTLGSRLYDAGFRDLDSSVYLLFSFEGSQGNGIPESLWSKLENVTSSRLPVGANGVSPYAHSTTSTATASSVEMPPRFAQLKNQAAMEYGMLTPPGSAGEADYFSKPINNRLPDYDLTPRPSPDYHSVRHASSMAHMRNVERPYDQQESGYQSPHQSRTNHSATSDGTATGISPFYKTELCAIWQQTGRCKYGGQCQYAHGAEELRLPRHLQNAVRGSAAAKDRVNSNAPNSYNINNGMVYPSPTRSISLKPHARSTNLSFSNTQPQARRSSCPPQQLAPLSEGIEDDHPLPLPARHQSLAIPAPIGAERSMPTSTVANTPSTRSSISSTEKWDDMPPFTLAESSHPSNTLRSEPSTMSLSLSTSSSSGYSLFTDYSEGGKTYSPIEGDITIADGTNPAPKVGYGYNGIGLTGGKSGYQANVTANTIGNGNGQSIWR</sequence>
<organism evidence="8">
    <name type="scientific">Kwoniella bestiolae CBS 10118</name>
    <dbReference type="NCBI Taxonomy" id="1296100"/>
    <lineage>
        <taxon>Eukaryota</taxon>
        <taxon>Fungi</taxon>
        <taxon>Dikarya</taxon>
        <taxon>Basidiomycota</taxon>
        <taxon>Agaricomycotina</taxon>
        <taxon>Tremellomycetes</taxon>
        <taxon>Tremellales</taxon>
        <taxon>Cryptococcaceae</taxon>
        <taxon>Kwoniella</taxon>
    </lineage>
</organism>
<evidence type="ECO:0000256" key="6">
    <source>
        <dbReference type="SAM" id="MobiDB-lite"/>
    </source>
</evidence>
<evidence type="ECO:0000313" key="9">
    <source>
        <dbReference type="EMBL" id="WVW79071.1"/>
    </source>
</evidence>
<feature type="compositionally biased region" description="Low complexity" evidence="6">
    <location>
        <begin position="692"/>
        <end position="703"/>
    </location>
</feature>
<feature type="region of interest" description="Disordered" evidence="6">
    <location>
        <begin position="1"/>
        <end position="29"/>
    </location>
</feature>
<dbReference type="AlphaFoldDB" id="A0A1B9G6U5"/>
<dbReference type="EMBL" id="KI894020">
    <property type="protein sequence ID" value="OCF26723.1"/>
    <property type="molecule type" value="Genomic_DNA"/>
</dbReference>
<feature type="region of interest" description="Disordered" evidence="6">
    <location>
        <begin position="483"/>
        <end position="507"/>
    </location>
</feature>
<reference evidence="8" key="3">
    <citation type="submission" date="2014-01" db="EMBL/GenBank/DDBJ databases">
        <title>Evolution of pathogenesis and genome organization in the Tremellales.</title>
        <authorList>
            <person name="Cuomo C."/>
            <person name="Litvintseva A."/>
            <person name="Heitman J."/>
            <person name="Chen Y."/>
            <person name="Sun S."/>
            <person name="Springer D."/>
            <person name="Dromer F."/>
            <person name="Young S."/>
            <person name="Zeng Q."/>
            <person name="Chapman S."/>
            <person name="Gujja S."/>
            <person name="Saif S."/>
            <person name="Birren B."/>
        </authorList>
    </citation>
    <scope>NUCLEOTIDE SEQUENCE</scope>
    <source>
        <strain evidence="8">CBS 10118</strain>
    </source>
</reference>
<dbReference type="OrthoDB" id="410307at2759"/>
<gene>
    <name evidence="8" type="ORF">I302_04410</name>
    <name evidence="9" type="ORF">I302_101034</name>
</gene>
<keyword evidence="4 5" id="KW-0862">Zinc</keyword>
<feature type="compositionally biased region" description="Polar residues" evidence="6">
    <location>
        <begin position="651"/>
        <end position="669"/>
    </location>
</feature>
<name>A0A1B9G6U5_9TREE</name>
<keyword evidence="10" id="KW-1185">Reference proteome</keyword>
<evidence type="ECO:0000256" key="4">
    <source>
        <dbReference type="ARBA" id="ARBA00022833"/>
    </source>
</evidence>
<keyword evidence="3 5" id="KW-0863">Zinc-finger</keyword>
<feature type="region of interest" description="Disordered" evidence="6">
    <location>
        <begin position="646"/>
        <end position="703"/>
    </location>
</feature>
<dbReference type="SUPFAM" id="SSF90229">
    <property type="entry name" value="CCCH zinc finger"/>
    <property type="match status" value="1"/>
</dbReference>
<evidence type="ECO:0000256" key="1">
    <source>
        <dbReference type="ARBA" id="ARBA00022723"/>
    </source>
</evidence>
<dbReference type="GeneID" id="30208809"/>
<reference evidence="8" key="1">
    <citation type="submission" date="2013-07" db="EMBL/GenBank/DDBJ databases">
        <title>The Genome Sequence of Cryptococcus bestiolae CBS10118.</title>
        <authorList>
            <consortium name="The Broad Institute Genome Sequencing Platform"/>
            <person name="Cuomo C."/>
            <person name="Litvintseva A."/>
            <person name="Chen Y."/>
            <person name="Heitman J."/>
            <person name="Sun S."/>
            <person name="Springer D."/>
            <person name="Dromer F."/>
            <person name="Young S.K."/>
            <person name="Zeng Q."/>
            <person name="Gargeya S."/>
            <person name="Fitzgerald M."/>
            <person name="Abouelleil A."/>
            <person name="Alvarado L."/>
            <person name="Berlin A.M."/>
            <person name="Chapman S.B."/>
            <person name="Dewar J."/>
            <person name="Goldberg J."/>
            <person name="Griggs A."/>
            <person name="Gujja S."/>
            <person name="Hansen M."/>
            <person name="Howarth C."/>
            <person name="Imamovic A."/>
            <person name="Larimer J."/>
            <person name="McCowan C."/>
            <person name="Murphy C."/>
            <person name="Pearson M."/>
            <person name="Priest M."/>
            <person name="Roberts A."/>
            <person name="Saif S."/>
            <person name="Shea T."/>
            <person name="Sykes S."/>
            <person name="Wortman J."/>
            <person name="Nusbaum C."/>
            <person name="Birren B."/>
        </authorList>
    </citation>
    <scope>NUCLEOTIDE SEQUENCE [LARGE SCALE GENOMIC DNA]</scope>
    <source>
        <strain evidence="8">CBS 10118</strain>
    </source>
</reference>
<dbReference type="RefSeq" id="XP_019047793.1">
    <property type="nucleotide sequence ID" value="XM_019191045.1"/>
</dbReference>